<evidence type="ECO:0000313" key="16">
    <source>
        <dbReference type="Proteomes" id="UP000265020"/>
    </source>
</evidence>
<dbReference type="PROSITE" id="PS50853">
    <property type="entry name" value="FN3"/>
    <property type="match status" value="2"/>
</dbReference>
<dbReference type="Proteomes" id="UP000265020">
    <property type="component" value="Unassembled WGS sequence"/>
</dbReference>
<dbReference type="FunFam" id="2.60.40.10:FF:000524">
    <property type="entry name" value="Interleukin-6 receptor subunit beta"/>
    <property type="match status" value="1"/>
</dbReference>
<dbReference type="GO" id="GO:0005886">
    <property type="term" value="C:plasma membrane"/>
    <property type="evidence" value="ECO:0007669"/>
    <property type="project" value="UniProtKB-ARBA"/>
</dbReference>
<organism evidence="15 16">
    <name type="scientific">Cyprinodon variegatus</name>
    <name type="common">Sheepshead minnow</name>
    <dbReference type="NCBI Taxonomy" id="28743"/>
    <lineage>
        <taxon>Eukaryota</taxon>
        <taxon>Metazoa</taxon>
        <taxon>Chordata</taxon>
        <taxon>Craniata</taxon>
        <taxon>Vertebrata</taxon>
        <taxon>Euteleostomi</taxon>
        <taxon>Actinopterygii</taxon>
        <taxon>Neopterygii</taxon>
        <taxon>Teleostei</taxon>
        <taxon>Neoteleostei</taxon>
        <taxon>Acanthomorphata</taxon>
        <taxon>Ovalentaria</taxon>
        <taxon>Atherinomorphae</taxon>
        <taxon>Cyprinodontiformes</taxon>
        <taxon>Cyprinodontidae</taxon>
        <taxon>Cyprinodon</taxon>
    </lineage>
</organism>
<keyword evidence="10" id="KW-0325">Glycoprotein</keyword>
<feature type="region of interest" description="Disordered" evidence="12">
    <location>
        <begin position="742"/>
        <end position="885"/>
    </location>
</feature>
<keyword evidence="4" id="KW-0732">Signal</keyword>
<evidence type="ECO:0000256" key="9">
    <source>
        <dbReference type="ARBA" id="ARBA00023170"/>
    </source>
</evidence>
<keyword evidence="7 13" id="KW-0472">Membrane</keyword>
<feature type="transmembrane region" description="Helical" evidence="13">
    <location>
        <begin position="646"/>
        <end position="667"/>
    </location>
</feature>
<sequence>MASRSDFRFNAVFIMMFPLMSSMVVSLVLQLALISPLIHGFTNHLMVTPQSPVVQIGTNVTATCVILNTTEVTADDLYWKINSSIIPKEYYTKINASAVSVTLHITDEVGAWLFCAARSTSHYINPSKDRFLHGIFIKKGYHPEKPENLSCKAMQEGRWISGNLTCRWDSASRQTESVPTSYTLFVEEHPGPIFNVTTQDTKITVRMDVFPHHTSLVVRVVAHNSLGKAESEHLEKEAKEFVKTFPPSNVKVFAEEMFPTSLLIEWEHPIERVYLKLAYQIRFCPHGSHVWRHVPEEYTEKDITSFRLQNLRPFQQYDVQVRCKSRRGGYWSDWSANVTQTTPEDSPASKPDLWMLYAGGGEVQLVCKDPEMSNGRITAFNVTIQRSGNDSSEQEVVPVQQSGATWMSRQGITPLRRVSLANQKFIKACATASNSVGTSPKACLHVPSSPSGRHRVEGMKVWSQDGQMFVEWKRPNSSAVSEYVIQWSDRTHTDWQRENGRTNKTAIKGKLQSFVCYNITVYPIRAGWLLKPTSLEAYLEQGAPLEGPSVTRTVPGYDHAVLEWSTVPLERRQGFITNCTVFYRRNDKPPEAMAVPANATSITLTQLSGNTKYEVWVGMSTIAGMRNGTPHTFNTLKHAPGMVEGIVVGVSLCFLFLVLMVIILCIYKKDVIKENFWPQIPNPGESTIGNWSPGYPLQAETPKENCVTGVSVLDVGVCEVKLGFEDDKTSLSLKKDKYLSEEHSSGIGGSSCMSSPRQSVSDSDEGPDLADSTASTVQYSSVVASSGYKGQTPGSQSQHSIFSRSESTQPLLDSEEHPDVLLQRSPRETVFPPNPDDFRPLGGEQQPFCPLKEDAEQTPESDSLQDDTGAPLSSYMPQLAGYRPQ</sequence>
<dbReference type="PANTHER" id="PTHR48423:SF1">
    <property type="entry name" value="INTERLEUKIN-27 RECEPTOR SUBUNIT ALPHA"/>
    <property type="match status" value="1"/>
</dbReference>
<dbReference type="STRING" id="28743.ENSCVAP00000025294"/>
<evidence type="ECO:0000256" key="4">
    <source>
        <dbReference type="ARBA" id="ARBA00022729"/>
    </source>
</evidence>
<feature type="domain" description="Fibronectin type-III" evidence="14">
    <location>
        <begin position="544"/>
        <end position="641"/>
    </location>
</feature>
<dbReference type="InterPro" id="IPR036116">
    <property type="entry name" value="FN3_sf"/>
</dbReference>
<dbReference type="GO" id="GO:0004896">
    <property type="term" value="F:cytokine receptor activity"/>
    <property type="evidence" value="ECO:0007669"/>
    <property type="project" value="InterPro"/>
</dbReference>
<dbReference type="InterPro" id="IPR003529">
    <property type="entry name" value="Hematopoietin_rcpt_Gp130_CS"/>
</dbReference>
<evidence type="ECO:0000256" key="2">
    <source>
        <dbReference type="ARBA" id="ARBA00008921"/>
    </source>
</evidence>
<evidence type="ECO:0000259" key="14">
    <source>
        <dbReference type="PROSITE" id="PS50853"/>
    </source>
</evidence>
<dbReference type="GeneTree" id="ENSGT00940000155603"/>
<evidence type="ECO:0000256" key="13">
    <source>
        <dbReference type="SAM" id="Phobius"/>
    </source>
</evidence>
<dbReference type="Gene3D" id="2.60.40.10">
    <property type="entry name" value="Immunoglobulins"/>
    <property type="match status" value="5"/>
</dbReference>
<reference evidence="15" key="2">
    <citation type="submission" date="2025-09" db="UniProtKB">
        <authorList>
            <consortium name="Ensembl"/>
        </authorList>
    </citation>
    <scope>IDENTIFICATION</scope>
</reference>
<name>A0A3Q2E1W7_CYPVA</name>
<evidence type="ECO:0000256" key="3">
    <source>
        <dbReference type="ARBA" id="ARBA00022692"/>
    </source>
</evidence>
<dbReference type="SUPFAM" id="SSF49265">
    <property type="entry name" value="Fibronectin type III"/>
    <property type="match status" value="3"/>
</dbReference>
<evidence type="ECO:0000313" key="15">
    <source>
        <dbReference type="Ensembl" id="ENSCVAP00000025294.1"/>
    </source>
</evidence>
<dbReference type="SMART" id="SM00060">
    <property type="entry name" value="FN3"/>
    <property type="match status" value="3"/>
</dbReference>
<evidence type="ECO:0000256" key="1">
    <source>
        <dbReference type="ARBA" id="ARBA00004479"/>
    </source>
</evidence>
<protein>
    <submittedName>
        <fullName evidence="15">Interleukin 6 signal transducer</fullName>
    </submittedName>
</protein>
<dbReference type="Pfam" id="PF06328">
    <property type="entry name" value="Lep_receptor_Ig"/>
    <property type="match status" value="1"/>
</dbReference>
<dbReference type="CDD" id="cd00063">
    <property type="entry name" value="FN3"/>
    <property type="match status" value="2"/>
</dbReference>
<evidence type="ECO:0000256" key="12">
    <source>
        <dbReference type="SAM" id="MobiDB-lite"/>
    </source>
</evidence>
<dbReference type="PANTHER" id="PTHR48423">
    <property type="entry name" value="INTERLEUKIN-27 RECEPTOR SUBUNIT ALPHA"/>
    <property type="match status" value="1"/>
</dbReference>
<dbReference type="InterPro" id="IPR003961">
    <property type="entry name" value="FN3_dom"/>
</dbReference>
<dbReference type="SUPFAM" id="SSF48726">
    <property type="entry name" value="Immunoglobulin"/>
    <property type="match status" value="1"/>
</dbReference>
<comment type="similarity">
    <text evidence="2">Belongs to the type I cytokine receptor family. Type 2 subfamily.</text>
</comment>
<keyword evidence="11" id="KW-0393">Immunoglobulin domain</keyword>
<keyword evidence="16" id="KW-1185">Reference proteome</keyword>
<evidence type="ECO:0000256" key="10">
    <source>
        <dbReference type="ARBA" id="ARBA00023180"/>
    </source>
</evidence>
<evidence type="ECO:0000256" key="8">
    <source>
        <dbReference type="ARBA" id="ARBA00023157"/>
    </source>
</evidence>
<evidence type="ECO:0000256" key="11">
    <source>
        <dbReference type="ARBA" id="ARBA00023319"/>
    </source>
</evidence>
<feature type="domain" description="Fibronectin type-III" evidence="14">
    <location>
        <begin position="246"/>
        <end position="345"/>
    </location>
</feature>
<keyword evidence="8" id="KW-1015">Disulfide bond</keyword>
<keyword evidence="6 13" id="KW-1133">Transmembrane helix</keyword>
<dbReference type="AlphaFoldDB" id="A0A3Q2E1W7"/>
<feature type="compositionally biased region" description="Polar residues" evidence="12">
    <location>
        <begin position="772"/>
        <end position="811"/>
    </location>
</feature>
<reference evidence="15" key="1">
    <citation type="submission" date="2025-08" db="UniProtKB">
        <authorList>
            <consortium name="Ensembl"/>
        </authorList>
    </citation>
    <scope>IDENTIFICATION</scope>
</reference>
<dbReference type="InterPro" id="IPR013783">
    <property type="entry name" value="Ig-like_fold"/>
</dbReference>
<dbReference type="PROSITE" id="PS01353">
    <property type="entry name" value="HEMATOPO_REC_L_F2"/>
    <property type="match status" value="1"/>
</dbReference>
<evidence type="ECO:0000256" key="6">
    <source>
        <dbReference type="ARBA" id="ARBA00022989"/>
    </source>
</evidence>
<accession>A0A3Q2E1W7</accession>
<dbReference type="Pfam" id="PF00041">
    <property type="entry name" value="fn3"/>
    <property type="match status" value="1"/>
</dbReference>
<evidence type="ECO:0000256" key="5">
    <source>
        <dbReference type="ARBA" id="ARBA00022737"/>
    </source>
</evidence>
<feature type="compositionally biased region" description="Acidic residues" evidence="12">
    <location>
        <begin position="856"/>
        <end position="865"/>
    </location>
</feature>
<keyword evidence="9" id="KW-0675">Receptor</keyword>
<comment type="subcellular location">
    <subcellularLocation>
        <location evidence="1">Membrane</location>
        <topology evidence="1">Single-pass type I membrane protein</topology>
    </subcellularLocation>
</comment>
<dbReference type="InterPro" id="IPR052672">
    <property type="entry name" value="Type1_Cytokine_Rcpt_Type2"/>
</dbReference>
<proteinExistence type="inferred from homology"/>
<evidence type="ECO:0000256" key="7">
    <source>
        <dbReference type="ARBA" id="ARBA00023136"/>
    </source>
</evidence>
<dbReference type="InterPro" id="IPR010457">
    <property type="entry name" value="IgC2-like_lig-bd"/>
</dbReference>
<dbReference type="Ensembl" id="ENSCVAT00000002010.1">
    <property type="protein sequence ID" value="ENSCVAP00000025294.1"/>
    <property type="gene ID" value="ENSCVAG00000009978.1"/>
</dbReference>
<keyword evidence="3 13" id="KW-0812">Transmembrane</keyword>
<dbReference type="InterPro" id="IPR036179">
    <property type="entry name" value="Ig-like_dom_sf"/>
</dbReference>
<keyword evidence="5" id="KW-0677">Repeat</keyword>